<evidence type="ECO:0000256" key="2">
    <source>
        <dbReference type="SAM" id="SignalP"/>
    </source>
</evidence>
<reference evidence="3" key="1">
    <citation type="submission" date="2021-12" db="EMBL/GenBank/DDBJ databases">
        <title>Novel species in genus Dyadobacter.</title>
        <authorList>
            <person name="Ma C."/>
        </authorList>
    </citation>
    <scope>NUCLEOTIDE SEQUENCE</scope>
    <source>
        <strain evidence="3">CY399</strain>
    </source>
</reference>
<proteinExistence type="predicted"/>
<feature type="compositionally biased region" description="Low complexity" evidence="1">
    <location>
        <begin position="47"/>
        <end position="61"/>
    </location>
</feature>
<feature type="region of interest" description="Disordered" evidence="1">
    <location>
        <begin position="26"/>
        <end position="61"/>
    </location>
</feature>
<dbReference type="Proteomes" id="UP001139700">
    <property type="component" value="Unassembled WGS sequence"/>
</dbReference>
<dbReference type="AlphaFoldDB" id="A0A9X1P7V0"/>
<dbReference type="EMBL" id="JAJTTA010000002">
    <property type="protein sequence ID" value="MCF0040404.1"/>
    <property type="molecule type" value="Genomic_DNA"/>
</dbReference>
<dbReference type="RefSeq" id="WP_234612864.1">
    <property type="nucleotide sequence ID" value="NZ_CP098806.1"/>
</dbReference>
<name>A0A9X1P7V0_9BACT</name>
<evidence type="ECO:0000313" key="3">
    <source>
        <dbReference type="EMBL" id="MCF0040404.1"/>
    </source>
</evidence>
<evidence type="ECO:0008006" key="5">
    <source>
        <dbReference type="Google" id="ProtNLM"/>
    </source>
</evidence>
<dbReference type="PROSITE" id="PS51257">
    <property type="entry name" value="PROKAR_LIPOPROTEIN"/>
    <property type="match status" value="1"/>
</dbReference>
<keyword evidence="4" id="KW-1185">Reference proteome</keyword>
<gene>
    <name evidence="3" type="ORF">LXM24_09940</name>
</gene>
<comment type="caution">
    <text evidence="3">The sequence shown here is derived from an EMBL/GenBank/DDBJ whole genome shotgun (WGS) entry which is preliminary data.</text>
</comment>
<feature type="chain" id="PRO_5040932469" description="Entericidin" evidence="2">
    <location>
        <begin position="21"/>
        <end position="61"/>
    </location>
</feature>
<evidence type="ECO:0000313" key="4">
    <source>
        <dbReference type="Proteomes" id="UP001139700"/>
    </source>
</evidence>
<feature type="signal peptide" evidence="2">
    <location>
        <begin position="1"/>
        <end position="20"/>
    </location>
</feature>
<protein>
    <recommendedName>
        <fullName evidence="5">Entericidin</fullName>
    </recommendedName>
</protein>
<organism evidence="3 4">
    <name type="scientific">Dyadobacter fanqingshengii</name>
    <dbReference type="NCBI Taxonomy" id="2906443"/>
    <lineage>
        <taxon>Bacteria</taxon>
        <taxon>Pseudomonadati</taxon>
        <taxon>Bacteroidota</taxon>
        <taxon>Cytophagia</taxon>
        <taxon>Cytophagales</taxon>
        <taxon>Spirosomataceae</taxon>
        <taxon>Dyadobacter</taxon>
    </lineage>
</organism>
<sequence length="61" mass="6237">MKAIVKVISILSLGMFISLAACTSENKTDGTGTEVDSMGMDRSGSEMGADTMTTDTAGTSL</sequence>
<accession>A0A9X1P7V0</accession>
<keyword evidence="2" id="KW-0732">Signal</keyword>
<evidence type="ECO:0000256" key="1">
    <source>
        <dbReference type="SAM" id="MobiDB-lite"/>
    </source>
</evidence>